<dbReference type="HOGENOM" id="CLU_3131677_0_0_5"/>
<name>Q2GJH0_ANAPZ</name>
<dbReference type="Proteomes" id="UP000001943">
    <property type="component" value="Chromosome"/>
</dbReference>
<dbReference type="PaxDb" id="212042-APH_0908"/>
<organism evidence="1 2">
    <name type="scientific">Anaplasma phagocytophilum (strain HZ)</name>
    <dbReference type="NCBI Taxonomy" id="212042"/>
    <lineage>
        <taxon>Bacteria</taxon>
        <taxon>Pseudomonadati</taxon>
        <taxon>Pseudomonadota</taxon>
        <taxon>Alphaproteobacteria</taxon>
        <taxon>Rickettsiales</taxon>
        <taxon>Anaplasmataceae</taxon>
        <taxon>Anaplasma</taxon>
        <taxon>phagocytophilum group</taxon>
    </lineage>
</organism>
<proteinExistence type="predicted"/>
<dbReference type="AlphaFoldDB" id="Q2GJH0"/>
<dbReference type="EMBL" id="CP000235">
    <property type="protein sequence ID" value="ABD43261.1"/>
    <property type="molecule type" value="Genomic_DNA"/>
</dbReference>
<accession>Q2GJH0</accession>
<dbReference type="KEGG" id="aph:APH_0908"/>
<keyword evidence="2" id="KW-1185">Reference proteome</keyword>
<dbReference type="EnsemblBacteria" id="ABD43261">
    <property type="protein sequence ID" value="ABD43261"/>
    <property type="gene ID" value="APH_0908"/>
</dbReference>
<gene>
    <name evidence="1" type="ordered locus">APH_0908</name>
</gene>
<evidence type="ECO:0000313" key="1">
    <source>
        <dbReference type="EMBL" id="ABD43261.1"/>
    </source>
</evidence>
<dbReference type="STRING" id="212042.APH_0908"/>
<reference evidence="1 2" key="1">
    <citation type="journal article" date="2006" name="PLoS Genet.">
        <title>Comparative genomics of emerging human ehrlichiosis agents.</title>
        <authorList>
            <person name="Dunning Hotopp J.C."/>
            <person name="Lin M."/>
            <person name="Madupu R."/>
            <person name="Crabtree J."/>
            <person name="Angiuoli S.V."/>
            <person name="Eisen J.A."/>
            <person name="Seshadri R."/>
            <person name="Ren Q."/>
            <person name="Wu M."/>
            <person name="Utterback T.R."/>
            <person name="Smith S."/>
            <person name="Lewis M."/>
            <person name="Khouri H."/>
            <person name="Zhang C."/>
            <person name="Niu H."/>
            <person name="Lin Q."/>
            <person name="Ohashi N."/>
            <person name="Zhi N."/>
            <person name="Nelson W."/>
            <person name="Brinkac L.M."/>
            <person name="Dodson R.J."/>
            <person name="Rosovitz M.J."/>
            <person name="Sundaram J."/>
            <person name="Daugherty S.C."/>
            <person name="Davidsen T."/>
            <person name="Durkin A.S."/>
            <person name="Gwinn M."/>
            <person name="Haft D.H."/>
            <person name="Selengut J.D."/>
            <person name="Sullivan S.A."/>
            <person name="Zafar N."/>
            <person name="Zhou L."/>
            <person name="Benahmed F."/>
            <person name="Forberger H."/>
            <person name="Halpin R."/>
            <person name="Mulligan S."/>
            <person name="Robinson J."/>
            <person name="White O."/>
            <person name="Rikihisa Y."/>
            <person name="Tettelin H."/>
        </authorList>
    </citation>
    <scope>NUCLEOTIDE SEQUENCE [LARGE SCALE GENOMIC DNA]</scope>
    <source>
        <strain evidence="1 2">HZ</strain>
    </source>
</reference>
<sequence length="49" mass="5695">MHDYGMSRMKSYYPTGAHVNFGAYTDVFVRSKIILIMSYELRLGRVTAF</sequence>
<protein>
    <submittedName>
        <fullName evidence="1">Uncharacterized protein</fullName>
    </submittedName>
</protein>
<evidence type="ECO:0000313" key="2">
    <source>
        <dbReference type="Proteomes" id="UP000001943"/>
    </source>
</evidence>